<name>A0A1I5ULP9_9EURY</name>
<keyword evidence="2" id="KW-1185">Reference proteome</keyword>
<dbReference type="RefSeq" id="WP_143076968.1">
    <property type="nucleotide sequence ID" value="NZ_FOXI01000013.1"/>
</dbReference>
<dbReference type="Proteomes" id="UP000183769">
    <property type="component" value="Unassembled WGS sequence"/>
</dbReference>
<dbReference type="AlphaFoldDB" id="A0A1I5ULP9"/>
<dbReference type="EMBL" id="FOXI01000013">
    <property type="protein sequence ID" value="SFP96162.1"/>
    <property type="molecule type" value="Genomic_DNA"/>
</dbReference>
<protein>
    <submittedName>
        <fullName evidence="1">Uncharacterized protein</fullName>
    </submittedName>
</protein>
<gene>
    <name evidence="1" type="ORF">SAMN05216277_11333</name>
</gene>
<organism evidence="1 2">
    <name type="scientific">Halolamina pelagica</name>
    <dbReference type="NCBI Taxonomy" id="699431"/>
    <lineage>
        <taxon>Archaea</taxon>
        <taxon>Methanobacteriati</taxon>
        <taxon>Methanobacteriota</taxon>
        <taxon>Stenosarchaea group</taxon>
        <taxon>Halobacteria</taxon>
        <taxon>Halobacteriales</taxon>
        <taxon>Haloferacaceae</taxon>
    </lineage>
</organism>
<reference evidence="2" key="1">
    <citation type="submission" date="2016-10" db="EMBL/GenBank/DDBJ databases">
        <authorList>
            <person name="Varghese N."/>
            <person name="Submissions S."/>
        </authorList>
    </citation>
    <scope>NUCLEOTIDE SEQUENCE [LARGE SCALE GENOMIC DNA]</scope>
    <source>
        <strain evidence="2">CGMCC 1.10329</strain>
    </source>
</reference>
<evidence type="ECO:0000313" key="2">
    <source>
        <dbReference type="Proteomes" id="UP000183769"/>
    </source>
</evidence>
<proteinExistence type="predicted"/>
<sequence>MNDDENEWVGTGESPREAVVDLTPDKDQPGIAWVEGIYSVPDRSTSPDETVNADITIIYESRSAKQWNVKVTFEDSRWRAYFVGGKRI</sequence>
<accession>A0A1I5ULP9</accession>
<evidence type="ECO:0000313" key="1">
    <source>
        <dbReference type="EMBL" id="SFP96162.1"/>
    </source>
</evidence>